<dbReference type="RefSeq" id="WP_118202732.1">
    <property type="nucleotide sequence ID" value="NZ_QRHP01000004.1"/>
</dbReference>
<dbReference type="Proteomes" id="UP000283701">
    <property type="component" value="Unassembled WGS sequence"/>
</dbReference>
<dbReference type="EMBL" id="QRHP01000004">
    <property type="protein sequence ID" value="RHF85594.1"/>
    <property type="molecule type" value="Genomic_DNA"/>
</dbReference>
<name>A0A3R6HV22_9FIRM</name>
<evidence type="ECO:0000313" key="4">
    <source>
        <dbReference type="Proteomes" id="UP000283701"/>
    </source>
</evidence>
<sequence>MKRKNYMKKIVTVLAVATMLMSSLSACGKTEDTTTDKPAAEASVETEQTSEAAGTESVAETEAVAATEENPEGEDNRLEEGMTKVYTLIDAYNDLLSQHKYAEDLLQADVESLDNAEFENLDFVNSNGDKIDTKYGVYCVLIKYYYDYVNNGIKYGDGYSDFSELAAQLPDEKSIMAKYGFTDEGENKTNTIIMFEAVGVLPFLASCEAVHGTDLVETTEYVMGDYTSAYAIPLNCDGNTGLTAVFDADGNLMNICSSDDFDQYISSFPNGASE</sequence>
<comment type="caution">
    <text evidence="3">The sequence shown here is derived from an EMBL/GenBank/DDBJ whole genome shotgun (WGS) entry which is preliminary data.</text>
</comment>
<evidence type="ECO:0000256" key="1">
    <source>
        <dbReference type="SAM" id="MobiDB-lite"/>
    </source>
</evidence>
<protein>
    <submittedName>
        <fullName evidence="3">Uncharacterized protein</fullName>
    </submittedName>
</protein>
<feature type="region of interest" description="Disordered" evidence="1">
    <location>
        <begin position="28"/>
        <end position="78"/>
    </location>
</feature>
<feature type="signal peptide" evidence="2">
    <location>
        <begin position="1"/>
        <end position="28"/>
    </location>
</feature>
<feature type="chain" id="PRO_5018671675" evidence="2">
    <location>
        <begin position="29"/>
        <end position="274"/>
    </location>
</feature>
<evidence type="ECO:0000313" key="3">
    <source>
        <dbReference type="EMBL" id="RHF85594.1"/>
    </source>
</evidence>
<accession>A0A3R6HV22</accession>
<feature type="compositionally biased region" description="Low complexity" evidence="1">
    <location>
        <begin position="49"/>
        <end position="68"/>
    </location>
</feature>
<keyword evidence="2" id="KW-0732">Signal</keyword>
<reference evidence="3 4" key="1">
    <citation type="submission" date="2018-08" db="EMBL/GenBank/DDBJ databases">
        <title>A genome reference for cultivated species of the human gut microbiota.</title>
        <authorList>
            <person name="Zou Y."/>
            <person name="Xue W."/>
            <person name="Luo G."/>
        </authorList>
    </citation>
    <scope>NUCLEOTIDE SEQUENCE [LARGE SCALE GENOMIC DNA]</scope>
    <source>
        <strain evidence="3 4">AM23-23AC</strain>
    </source>
</reference>
<feature type="compositionally biased region" description="Basic and acidic residues" evidence="1">
    <location>
        <begin position="29"/>
        <end position="39"/>
    </location>
</feature>
<proteinExistence type="predicted"/>
<dbReference type="PROSITE" id="PS51257">
    <property type="entry name" value="PROKAR_LIPOPROTEIN"/>
    <property type="match status" value="1"/>
</dbReference>
<evidence type="ECO:0000256" key="2">
    <source>
        <dbReference type="SAM" id="SignalP"/>
    </source>
</evidence>
<organism evidence="3 4">
    <name type="scientific">Roseburia inulinivorans</name>
    <dbReference type="NCBI Taxonomy" id="360807"/>
    <lineage>
        <taxon>Bacteria</taxon>
        <taxon>Bacillati</taxon>
        <taxon>Bacillota</taxon>
        <taxon>Clostridia</taxon>
        <taxon>Lachnospirales</taxon>
        <taxon>Lachnospiraceae</taxon>
        <taxon>Roseburia</taxon>
    </lineage>
</organism>
<dbReference type="AlphaFoldDB" id="A0A3R6HV22"/>
<gene>
    <name evidence="3" type="ORF">DW654_06315</name>
</gene>